<dbReference type="InterPro" id="IPR013325">
    <property type="entry name" value="RNA_pol_sigma_r2"/>
</dbReference>
<keyword evidence="4" id="KW-0731">Sigma factor</keyword>
<dbReference type="InterPro" id="IPR014284">
    <property type="entry name" value="RNA_pol_sigma-70_dom"/>
</dbReference>
<comment type="similarity">
    <text evidence="1">Belongs to the sigma-70 factor family.</text>
</comment>
<keyword evidence="6" id="KW-0804">Transcription</keyword>
<dbReference type="GO" id="GO:0006352">
    <property type="term" value="P:DNA-templated transcription initiation"/>
    <property type="evidence" value="ECO:0007669"/>
    <property type="project" value="InterPro"/>
</dbReference>
<dbReference type="PANTHER" id="PTHR43133">
    <property type="entry name" value="RNA POLYMERASE ECF-TYPE SIGMA FACTO"/>
    <property type="match status" value="1"/>
</dbReference>
<evidence type="ECO:0000313" key="9">
    <source>
        <dbReference type="EMBL" id="ASB39688.1"/>
    </source>
</evidence>
<accession>A0A1Z2XML5</accession>
<evidence type="ECO:0000313" key="11">
    <source>
        <dbReference type="Proteomes" id="UP000196710"/>
    </source>
</evidence>
<gene>
    <name evidence="9" type="ORF">ADH66_02835</name>
    <name evidence="10" type="ORF">I5Q82_12885</name>
</gene>
<sequence length="198" mass="21945">MPQEYGAHAYELLSDLQLSELVRGGNPQAFVELSSRYAGLIRKKAALFCGLSFPEPEDLLQEGFLGLYAAALGYREDGGGSFGAYAGACIYNQMVSAVRSSATAGNRTLNQALPLAEAGELTERAMGPQDLVETREQFDSMWRLELTPLERRVLNLYLSGCRRAEVQERSGISLKTFDNALYRIRSKLRRGREEDKAP</sequence>
<reference evidence="11" key="2">
    <citation type="submission" date="2017-05" db="EMBL/GenBank/DDBJ databases">
        <title>Improved OligoMM genomes.</title>
        <authorList>
            <person name="Garzetti D."/>
        </authorList>
    </citation>
    <scope>NUCLEOTIDE SEQUENCE [LARGE SCALE GENOMIC DNA]</scope>
    <source>
        <strain evidence="11">KB18</strain>
    </source>
</reference>
<dbReference type="GO" id="GO:0003677">
    <property type="term" value="F:DNA binding"/>
    <property type="evidence" value="ECO:0007669"/>
    <property type="project" value="UniProtKB-KW"/>
</dbReference>
<dbReference type="GO" id="GO:0016987">
    <property type="term" value="F:sigma factor activity"/>
    <property type="evidence" value="ECO:0007669"/>
    <property type="project" value="UniProtKB-KW"/>
</dbReference>
<evidence type="ECO:0000256" key="7">
    <source>
        <dbReference type="ARBA" id="ARBA00024701"/>
    </source>
</evidence>
<keyword evidence="11" id="KW-1185">Reference proteome</keyword>
<name>A0A1Z2XML5_9FIRM</name>
<dbReference type="Pfam" id="PF08281">
    <property type="entry name" value="Sigma70_r4_2"/>
    <property type="match status" value="1"/>
</dbReference>
<proteinExistence type="inferred from homology"/>
<dbReference type="NCBIfam" id="TIGR02937">
    <property type="entry name" value="sigma70-ECF"/>
    <property type="match status" value="1"/>
</dbReference>
<dbReference type="InterPro" id="IPR000943">
    <property type="entry name" value="RNA_pol_sigma70"/>
</dbReference>
<dbReference type="Gene3D" id="1.10.10.10">
    <property type="entry name" value="Winged helix-like DNA-binding domain superfamily/Winged helix DNA-binding domain"/>
    <property type="match status" value="1"/>
</dbReference>
<reference evidence="9" key="1">
    <citation type="journal article" date="2017" name="Genome Announc.">
        <title>High-Quality Whole-Genome Sequences of the Oligo-Mouse-Microbiota Bacterial Community.</title>
        <authorList>
            <person name="Garzetti D."/>
            <person name="Brugiroux S."/>
            <person name="Bunk B."/>
            <person name="Pukall R."/>
            <person name="McCoy K.D."/>
            <person name="Macpherson A.J."/>
            <person name="Stecher B."/>
        </authorList>
    </citation>
    <scope>NUCLEOTIDE SEQUENCE</scope>
    <source>
        <strain evidence="9">KB18</strain>
    </source>
</reference>
<protein>
    <recommendedName>
        <fullName evidence="2">RNA polymerase sigma factor SigS</fullName>
    </recommendedName>
</protein>
<evidence type="ECO:0000256" key="2">
    <source>
        <dbReference type="ARBA" id="ARBA00021245"/>
    </source>
</evidence>
<dbReference type="Pfam" id="PF04542">
    <property type="entry name" value="Sigma70_r2"/>
    <property type="match status" value="1"/>
</dbReference>
<feature type="domain" description="RNA polymerase sigma-70" evidence="8">
    <location>
        <begin position="58"/>
        <end position="71"/>
    </location>
</feature>
<keyword evidence="3" id="KW-0805">Transcription regulation</keyword>
<dbReference type="EMBL" id="CP021422">
    <property type="protein sequence ID" value="ASB39688.1"/>
    <property type="molecule type" value="Genomic_DNA"/>
</dbReference>
<dbReference type="InterPro" id="IPR016032">
    <property type="entry name" value="Sig_transdc_resp-reg_C-effctor"/>
</dbReference>
<dbReference type="InterPro" id="IPR007627">
    <property type="entry name" value="RNA_pol_sigma70_r2"/>
</dbReference>
<comment type="function">
    <text evidence="7">Sigma factors are initiation factors that promote the attachment of RNA polymerase to specific initiation sites and are then released. Sigma-S contributes to the protection against external stress, thus playing a role in cellular fitness and survival.</text>
</comment>
<evidence type="ECO:0000256" key="6">
    <source>
        <dbReference type="ARBA" id="ARBA00023163"/>
    </source>
</evidence>
<dbReference type="InterPro" id="IPR039425">
    <property type="entry name" value="RNA_pol_sigma-70-like"/>
</dbReference>
<dbReference type="AlphaFoldDB" id="A0A1Z2XML5"/>
<dbReference type="KEGG" id="amur:ADH66_02835"/>
<evidence type="ECO:0000259" key="8">
    <source>
        <dbReference type="PROSITE" id="PS00715"/>
    </source>
</evidence>
<evidence type="ECO:0000313" key="10">
    <source>
        <dbReference type="EMBL" id="QQR28982.1"/>
    </source>
</evidence>
<dbReference type="InterPro" id="IPR013249">
    <property type="entry name" value="RNA_pol_sigma70_r4_t2"/>
</dbReference>
<dbReference type="SUPFAM" id="SSF88946">
    <property type="entry name" value="Sigma2 domain of RNA polymerase sigma factors"/>
    <property type="match status" value="1"/>
</dbReference>
<evidence type="ECO:0000256" key="5">
    <source>
        <dbReference type="ARBA" id="ARBA00023125"/>
    </source>
</evidence>
<organism evidence="10 12">
    <name type="scientific">Acutalibacter muris</name>
    <dbReference type="NCBI Taxonomy" id="1796620"/>
    <lineage>
        <taxon>Bacteria</taxon>
        <taxon>Bacillati</taxon>
        <taxon>Bacillota</taxon>
        <taxon>Clostridia</taxon>
        <taxon>Eubacteriales</taxon>
        <taxon>Acutalibacteraceae</taxon>
        <taxon>Acutalibacter</taxon>
    </lineage>
</organism>
<reference evidence="10 12" key="3">
    <citation type="submission" date="2020-11" db="EMBL/GenBank/DDBJ databases">
        <title>Closed and high quality bacterial genomes of the OMM12 community.</title>
        <authorList>
            <person name="Marbouty M."/>
            <person name="Lamy-Besnier Q."/>
            <person name="Debarbieux L."/>
            <person name="Koszul R."/>
        </authorList>
    </citation>
    <scope>NUCLEOTIDE SEQUENCE [LARGE SCALE GENOMIC DNA]</scope>
    <source>
        <strain evidence="10 12">KB18</strain>
    </source>
</reference>
<evidence type="ECO:0000256" key="1">
    <source>
        <dbReference type="ARBA" id="ARBA00007788"/>
    </source>
</evidence>
<dbReference type="Gene3D" id="1.10.1740.10">
    <property type="match status" value="1"/>
</dbReference>
<dbReference type="Proteomes" id="UP000196710">
    <property type="component" value="Chromosome"/>
</dbReference>
<dbReference type="PANTHER" id="PTHR43133:SF8">
    <property type="entry name" value="RNA POLYMERASE SIGMA FACTOR HI_1459-RELATED"/>
    <property type="match status" value="1"/>
</dbReference>
<keyword evidence="5" id="KW-0238">DNA-binding</keyword>
<dbReference type="Proteomes" id="UP000596035">
    <property type="component" value="Chromosome"/>
</dbReference>
<dbReference type="RefSeq" id="WP_066535915.1">
    <property type="nucleotide sequence ID" value="NZ_CAPVCI010000017.1"/>
</dbReference>
<evidence type="ECO:0000313" key="12">
    <source>
        <dbReference type="Proteomes" id="UP000596035"/>
    </source>
</evidence>
<dbReference type="PROSITE" id="PS00715">
    <property type="entry name" value="SIGMA70_1"/>
    <property type="match status" value="1"/>
</dbReference>
<evidence type="ECO:0000256" key="3">
    <source>
        <dbReference type="ARBA" id="ARBA00023015"/>
    </source>
</evidence>
<dbReference type="InterPro" id="IPR036388">
    <property type="entry name" value="WH-like_DNA-bd_sf"/>
</dbReference>
<dbReference type="EMBL" id="CP065321">
    <property type="protein sequence ID" value="QQR28982.1"/>
    <property type="molecule type" value="Genomic_DNA"/>
</dbReference>
<evidence type="ECO:0000256" key="4">
    <source>
        <dbReference type="ARBA" id="ARBA00023082"/>
    </source>
</evidence>
<dbReference type="SUPFAM" id="SSF46894">
    <property type="entry name" value="C-terminal effector domain of the bipartite response regulators"/>
    <property type="match status" value="1"/>
</dbReference>